<dbReference type="EMBL" id="JAOWRF010000086">
    <property type="protein sequence ID" value="MCV3213023.1"/>
    <property type="molecule type" value="Genomic_DNA"/>
</dbReference>
<keyword evidence="2" id="KW-1185">Reference proteome</keyword>
<accession>A0ABT3AV75</accession>
<dbReference type="RefSeq" id="WP_263744529.1">
    <property type="nucleotide sequence ID" value="NZ_JAOWRF010000086.1"/>
</dbReference>
<evidence type="ECO:0000313" key="2">
    <source>
        <dbReference type="Proteomes" id="UP001526143"/>
    </source>
</evidence>
<organism evidence="1 2">
    <name type="scientific">Plectonema radiosum NIES-515</name>
    <dbReference type="NCBI Taxonomy" id="2986073"/>
    <lineage>
        <taxon>Bacteria</taxon>
        <taxon>Bacillati</taxon>
        <taxon>Cyanobacteriota</taxon>
        <taxon>Cyanophyceae</taxon>
        <taxon>Oscillatoriophycideae</taxon>
        <taxon>Oscillatoriales</taxon>
        <taxon>Microcoleaceae</taxon>
        <taxon>Plectonema</taxon>
    </lineage>
</organism>
<sequence>MSLSFQALSLILPPNALSLVGSQVLLNFSELTNDPINFDSSCVGLTVKLMQALSDLTTTVNAERASENPSKSPITYVSKDLIGTADAPEIEYSLRVAVDTSQFFNNLIDPAND</sequence>
<dbReference type="Proteomes" id="UP001526143">
    <property type="component" value="Unassembled WGS sequence"/>
</dbReference>
<gene>
    <name evidence="1" type="ORF">OGM63_05690</name>
</gene>
<proteinExistence type="predicted"/>
<comment type="caution">
    <text evidence="1">The sequence shown here is derived from an EMBL/GenBank/DDBJ whole genome shotgun (WGS) entry which is preliminary data.</text>
</comment>
<protein>
    <submittedName>
        <fullName evidence="1">Uncharacterized protein</fullName>
    </submittedName>
</protein>
<reference evidence="1 2" key="1">
    <citation type="submission" date="2022-10" db="EMBL/GenBank/DDBJ databases">
        <title>Identification of biosynthetic pathway for the production of the potent trypsin inhibitor radiosumin.</title>
        <authorList>
            <person name="Fewer D.P."/>
            <person name="Delbaje E."/>
            <person name="Ouyang X."/>
            <person name="Agostino P.D."/>
            <person name="Wahlsten M."/>
            <person name="Jokela J."/>
            <person name="Permi P."/>
            <person name="Haapaniemi E."/>
            <person name="Koistinen H."/>
        </authorList>
    </citation>
    <scope>NUCLEOTIDE SEQUENCE [LARGE SCALE GENOMIC DNA]</scope>
    <source>
        <strain evidence="1 2">NIES-515</strain>
    </source>
</reference>
<name>A0ABT3AV75_9CYAN</name>
<evidence type="ECO:0000313" key="1">
    <source>
        <dbReference type="EMBL" id="MCV3213023.1"/>
    </source>
</evidence>